<dbReference type="SUPFAM" id="SSF56112">
    <property type="entry name" value="Protein kinase-like (PK-like)"/>
    <property type="match status" value="1"/>
</dbReference>
<dbReference type="EMBL" id="OZ037951">
    <property type="protein sequence ID" value="CAL1714754.1"/>
    <property type="molecule type" value="Genomic_DNA"/>
</dbReference>
<organism evidence="1 2">
    <name type="scientific">Somion occarium</name>
    <dbReference type="NCBI Taxonomy" id="3059160"/>
    <lineage>
        <taxon>Eukaryota</taxon>
        <taxon>Fungi</taxon>
        <taxon>Dikarya</taxon>
        <taxon>Basidiomycota</taxon>
        <taxon>Agaricomycotina</taxon>
        <taxon>Agaricomycetes</taxon>
        <taxon>Polyporales</taxon>
        <taxon>Cerrenaceae</taxon>
        <taxon>Somion</taxon>
    </lineage>
</organism>
<proteinExistence type="predicted"/>
<sequence length="307" mass="35165">MTTLPLATAAFALYPETSVFDFDIQPLNLTPPFYVTLEAQNDTPGFRAAALAQALQHDMNPLHGCYGTNPFSMHPRTKETDAPLPACSPAPPLPQLPFDDNFTLIEHINPTGNVMMLVIKYEGELRLLKVFQQFDRYTVGKRKLLRFDTEKAAYEQLLHRGVCDIGIVPRCYGWVELKSEHMPMIEKQLHTDWDWDRNGLPKGLLLEYFADAVPVSISNVTIFLAEKAMMALCQIHAAFIKHNDIARRNCLLLPDGRVIWVDFDTCLFPDLGVRRVDFWEELRIAWQFFYTCLLPNQRIGYHDPLVP</sequence>
<evidence type="ECO:0008006" key="3">
    <source>
        <dbReference type="Google" id="ProtNLM"/>
    </source>
</evidence>
<evidence type="ECO:0000313" key="1">
    <source>
        <dbReference type="EMBL" id="CAL1714754.1"/>
    </source>
</evidence>
<keyword evidence="2" id="KW-1185">Reference proteome</keyword>
<dbReference type="InterPro" id="IPR011009">
    <property type="entry name" value="Kinase-like_dom_sf"/>
</dbReference>
<dbReference type="Proteomes" id="UP001497453">
    <property type="component" value="Chromosome 8"/>
</dbReference>
<accession>A0ABP1E5F4</accession>
<gene>
    <name evidence="1" type="ORF">GFSPODELE1_LOCUS9916</name>
</gene>
<name>A0ABP1E5F4_9APHY</name>
<protein>
    <recommendedName>
        <fullName evidence="3">Protein kinase domain-containing protein</fullName>
    </recommendedName>
</protein>
<reference evidence="2" key="1">
    <citation type="submission" date="2024-04" db="EMBL/GenBank/DDBJ databases">
        <authorList>
            <person name="Shaw F."/>
            <person name="Minotto A."/>
        </authorList>
    </citation>
    <scope>NUCLEOTIDE SEQUENCE [LARGE SCALE GENOMIC DNA]</scope>
</reference>
<evidence type="ECO:0000313" key="2">
    <source>
        <dbReference type="Proteomes" id="UP001497453"/>
    </source>
</evidence>